<dbReference type="Gene3D" id="3.40.50.300">
    <property type="entry name" value="P-loop containing nucleotide triphosphate hydrolases"/>
    <property type="match status" value="2"/>
</dbReference>
<dbReference type="Proteomes" id="UP001155220">
    <property type="component" value="Unassembled WGS sequence"/>
</dbReference>
<name>A0A9X2H7Z1_9HYPH</name>
<dbReference type="PANTHER" id="PTHR32182">
    <property type="entry name" value="DNA REPLICATION AND REPAIR PROTEIN RECF"/>
    <property type="match status" value="1"/>
</dbReference>
<sequence>MTETKINTEADALRDVLAWSIERPAWQRDALRRLVAQGELADGDLAELTALCKDKTLAVQPLAEGDINAQQTGAPAVALKSIRGVQNVNALAEGQTLTFLPTGVTIVYGDNGAGKSGYVRILKRACRARTTRGKEETLLPNIYERQTGPQRADLEYCAGSQVQKAEWKNGEATDALLSEISVFDSRTANVHVEETNDLAYTPYPMKLLERLVNACKAVKQKLDEEIATIKAQTPKSISDPSCSASTATGALMEALSKNTKDEALDALATLTDEEIARFGELTSDFANDPKVTARRLRAQRHRLETLRSGLQTLALAIAPVNGARLAALTSDLATKKAAAVLAAQDLSKDEPLAGVGSETWRALWEAARAYSVAEAYPEKAFPHTDEAAHCVLCQQPLGENAAARLTRFETFVQDRTQQEAGSARQTLKDFREGLKGKAVPRVDFIEERQFLDDELGNTALAAAVRDFTVRAHWRLRAMLKANADVDIPAPSLAKCGLDTVIDALETRAGALLADDESEERKKLRSELDELKDRQWLSGIKDDVLAEIERLKSIAKLENALKDTRPNTITAKNTSLSEALITERLRARFAREIDHLNLAGLAIELTQAGSQHGVSRFKLSLIQSASRNAGDILSEGEYRCVALAGFMAELATNNSGSGIIFDDPVSSLDHLHREAIAGRLAEEGRTRQVIVFTHDLPFLFLLRNACTQVDDATQKTEIALRHVQKRQNRPGHCRNEAPDKAQSAAARLKTMRTHLANTRIQHDQDPDGTNWLIIARGLIDSLRQTWETAVEDAISPVLRTFASKVDTKGFAKLSAITQEDADTMRKHYGQCSVLLHKTSDAMSPSAPTPERIEEELDALETWLAGVTDRQSKIKP</sequence>
<dbReference type="InterPro" id="IPR026866">
    <property type="entry name" value="CR006_AAA"/>
</dbReference>
<protein>
    <submittedName>
        <fullName evidence="2">AAA family ATPase</fullName>
    </submittedName>
</protein>
<keyword evidence="3" id="KW-1185">Reference proteome</keyword>
<dbReference type="Pfam" id="PF13166">
    <property type="entry name" value="AAA_13"/>
    <property type="match status" value="1"/>
</dbReference>
<dbReference type="GO" id="GO:0000731">
    <property type="term" value="P:DNA synthesis involved in DNA repair"/>
    <property type="evidence" value="ECO:0007669"/>
    <property type="project" value="TreeGrafter"/>
</dbReference>
<evidence type="ECO:0000313" key="3">
    <source>
        <dbReference type="Proteomes" id="UP001155220"/>
    </source>
</evidence>
<gene>
    <name evidence="2" type="ORF">MJ956_07250</name>
</gene>
<organism evidence="2 3">
    <name type="scientific">Aurantimonas marianensis</name>
    <dbReference type="NCBI Taxonomy" id="2920428"/>
    <lineage>
        <taxon>Bacteria</taxon>
        <taxon>Pseudomonadati</taxon>
        <taxon>Pseudomonadota</taxon>
        <taxon>Alphaproteobacteria</taxon>
        <taxon>Hyphomicrobiales</taxon>
        <taxon>Aurantimonadaceae</taxon>
        <taxon>Aurantimonas</taxon>
    </lineage>
</organism>
<dbReference type="SUPFAM" id="SSF52540">
    <property type="entry name" value="P-loop containing nucleoside triphosphate hydrolases"/>
    <property type="match status" value="1"/>
</dbReference>
<reference evidence="2" key="1">
    <citation type="submission" date="2022-03" db="EMBL/GenBank/DDBJ databases">
        <title>Aurantimonas Liuensis sp. Nov., isolated from the hadal seawater of the Mariana Trench.</title>
        <authorList>
            <person name="Liu R."/>
        </authorList>
    </citation>
    <scope>NUCLEOTIDE SEQUENCE</scope>
    <source>
        <strain evidence="2">LRZ36</strain>
    </source>
</reference>
<feature type="domain" description="Protein CR006 P-loop" evidence="1">
    <location>
        <begin position="621"/>
        <end position="716"/>
    </location>
</feature>
<dbReference type="InterPro" id="IPR027417">
    <property type="entry name" value="P-loop_NTPase"/>
</dbReference>
<dbReference type="PANTHER" id="PTHR32182:SF0">
    <property type="entry name" value="DNA REPLICATION AND REPAIR PROTEIN RECF"/>
    <property type="match status" value="1"/>
</dbReference>
<comment type="caution">
    <text evidence="2">The sequence shown here is derived from an EMBL/GenBank/DDBJ whole genome shotgun (WGS) entry which is preliminary data.</text>
</comment>
<proteinExistence type="predicted"/>
<accession>A0A9X2H7Z1</accession>
<dbReference type="GO" id="GO:0006302">
    <property type="term" value="P:double-strand break repair"/>
    <property type="evidence" value="ECO:0007669"/>
    <property type="project" value="TreeGrafter"/>
</dbReference>
<evidence type="ECO:0000259" key="1">
    <source>
        <dbReference type="Pfam" id="PF13166"/>
    </source>
</evidence>
<dbReference type="AlphaFoldDB" id="A0A9X2H7Z1"/>
<dbReference type="RefSeq" id="WP_253963815.1">
    <property type="nucleotide sequence ID" value="NZ_JALHBS010000038.1"/>
</dbReference>
<evidence type="ECO:0000313" key="2">
    <source>
        <dbReference type="EMBL" id="MCP3054948.1"/>
    </source>
</evidence>
<dbReference type="EMBL" id="JALHBS010000038">
    <property type="protein sequence ID" value="MCP3054948.1"/>
    <property type="molecule type" value="Genomic_DNA"/>
</dbReference>